<dbReference type="eggNOG" id="COG1409">
    <property type="taxonomic scope" value="Bacteria"/>
</dbReference>
<dbReference type="GO" id="GO:0046872">
    <property type="term" value="F:metal ion binding"/>
    <property type="evidence" value="ECO:0007669"/>
    <property type="project" value="UniProtKB-KW"/>
</dbReference>
<comment type="similarity">
    <text evidence="4">Belongs to the cyclic nucleotide phosphodiesterase class-III family.</text>
</comment>
<dbReference type="InterPro" id="IPR050884">
    <property type="entry name" value="CNP_phosphodiesterase-III"/>
</dbReference>
<dbReference type="OrthoDB" id="9811542at2"/>
<protein>
    <submittedName>
        <fullName evidence="6">Putative DNA repair exonuclease</fullName>
    </submittedName>
</protein>
<dbReference type="Gene3D" id="3.60.21.10">
    <property type="match status" value="1"/>
</dbReference>
<dbReference type="InterPro" id="IPR004843">
    <property type="entry name" value="Calcineurin-like_PHP"/>
</dbReference>
<dbReference type="RefSeq" id="WP_051693119.1">
    <property type="nucleotide sequence ID" value="NZ_JMQN01000057.1"/>
</dbReference>
<dbReference type="InterPro" id="IPR029052">
    <property type="entry name" value="Metallo-depent_PP-like"/>
</dbReference>
<dbReference type="STRING" id="1232683.ADIMK_3775"/>
<dbReference type="GO" id="GO:0004527">
    <property type="term" value="F:exonuclease activity"/>
    <property type="evidence" value="ECO:0007669"/>
    <property type="project" value="UniProtKB-KW"/>
</dbReference>
<dbReference type="PANTHER" id="PTHR42988">
    <property type="entry name" value="PHOSPHOHYDROLASE"/>
    <property type="match status" value="1"/>
</dbReference>
<dbReference type="PANTHER" id="PTHR42988:SF2">
    <property type="entry name" value="CYCLIC NUCLEOTIDE PHOSPHODIESTERASE CBUA0032-RELATED"/>
    <property type="match status" value="1"/>
</dbReference>
<evidence type="ECO:0000256" key="3">
    <source>
        <dbReference type="ARBA" id="ARBA00023004"/>
    </source>
</evidence>
<comment type="caution">
    <text evidence="6">The sequence shown here is derived from an EMBL/GenBank/DDBJ whole genome shotgun (WGS) entry which is preliminary data.</text>
</comment>
<organism evidence="6 7">
    <name type="scientific">Marinobacterium lacunae</name>
    <dbReference type="NCBI Taxonomy" id="1232683"/>
    <lineage>
        <taxon>Bacteria</taxon>
        <taxon>Pseudomonadati</taxon>
        <taxon>Pseudomonadota</taxon>
        <taxon>Gammaproteobacteria</taxon>
        <taxon>Oceanospirillales</taxon>
        <taxon>Oceanospirillaceae</taxon>
        <taxon>Marinobacterium</taxon>
    </lineage>
</organism>
<name>A0A081FUA9_9GAMM</name>
<dbReference type="PATRIC" id="fig|1232683.4.peg.3716"/>
<reference evidence="6 7" key="1">
    <citation type="submission" date="2014-04" db="EMBL/GenBank/DDBJ databases">
        <title>Marinobacterium kochiensis sp. nov., isolated from sediment sample collected from Kochi backwaters in Kerala, India.</title>
        <authorList>
            <person name="Singh A."/>
            <person name="Pinnaka A.K."/>
        </authorList>
    </citation>
    <scope>NUCLEOTIDE SEQUENCE [LARGE SCALE GENOMIC DNA]</scope>
    <source>
        <strain evidence="6 7">AK27</strain>
    </source>
</reference>
<dbReference type="Pfam" id="PF00149">
    <property type="entry name" value="Metallophos"/>
    <property type="match status" value="1"/>
</dbReference>
<keyword evidence="7" id="KW-1185">Reference proteome</keyword>
<keyword evidence="3" id="KW-0408">Iron</keyword>
<evidence type="ECO:0000256" key="1">
    <source>
        <dbReference type="ARBA" id="ARBA00022723"/>
    </source>
</evidence>
<feature type="domain" description="Calcineurin-like phosphoesterase" evidence="5">
    <location>
        <begin position="1"/>
        <end position="190"/>
    </location>
</feature>
<accession>A0A081FUA9</accession>
<evidence type="ECO:0000256" key="2">
    <source>
        <dbReference type="ARBA" id="ARBA00022801"/>
    </source>
</evidence>
<evidence type="ECO:0000256" key="4">
    <source>
        <dbReference type="ARBA" id="ARBA00025742"/>
    </source>
</evidence>
<keyword evidence="1" id="KW-0479">Metal-binding</keyword>
<dbReference type="EMBL" id="JMQN01000057">
    <property type="protein sequence ID" value="KEA62114.1"/>
    <property type="molecule type" value="Genomic_DNA"/>
</dbReference>
<proteinExistence type="inferred from homology"/>
<keyword evidence="6" id="KW-0269">Exonuclease</keyword>
<sequence>MRLLHLSDPHFGTEQQAVGDALLERASELVPDLVILSGDITQRATAKQFEQAAQFVARLPVDVPVLAVPGNHDIPLWDIGRRLLSPYGRYKACFKLPPFEWCDGDVQVIALNSAPRWRHRNGELDTESLREQLRTYAERPARHRIALFHHPVDCRRHQDRHNIIRGAEQICEVLGDHGIDLVMGGHIHDPLMRTSEHLYPNLRPTQVFLLAGTCISSRTRVGAPNSFNLIDIRRPGEEMLIERWDMDAAQRQFHPVQLCQFLRSADGWRLGEAQRPDHPDRHALPVS</sequence>
<gene>
    <name evidence="6" type="ORF">ADIMK_3775</name>
</gene>
<dbReference type="AlphaFoldDB" id="A0A081FUA9"/>
<dbReference type="Proteomes" id="UP000028252">
    <property type="component" value="Unassembled WGS sequence"/>
</dbReference>
<evidence type="ECO:0000313" key="6">
    <source>
        <dbReference type="EMBL" id="KEA62114.1"/>
    </source>
</evidence>
<evidence type="ECO:0000313" key="7">
    <source>
        <dbReference type="Proteomes" id="UP000028252"/>
    </source>
</evidence>
<dbReference type="SUPFAM" id="SSF56300">
    <property type="entry name" value="Metallo-dependent phosphatases"/>
    <property type="match status" value="1"/>
</dbReference>
<keyword evidence="2" id="KW-0378">Hydrolase</keyword>
<keyword evidence="6" id="KW-0540">Nuclease</keyword>
<evidence type="ECO:0000259" key="5">
    <source>
        <dbReference type="Pfam" id="PF00149"/>
    </source>
</evidence>